<accession>A0A1J7GW04</accession>
<gene>
    <name evidence="1" type="ORF">TanjilG_07789</name>
</gene>
<reference evidence="1 2" key="1">
    <citation type="journal article" date="2017" name="Plant Biotechnol. J.">
        <title>A comprehensive draft genome sequence for lupin (Lupinus angustifolius), an emerging health food: insights into plant-microbe interactions and legume evolution.</title>
        <authorList>
            <person name="Hane J.K."/>
            <person name="Ming Y."/>
            <person name="Kamphuis L.G."/>
            <person name="Nelson M.N."/>
            <person name="Garg G."/>
            <person name="Atkins C.A."/>
            <person name="Bayer P.E."/>
            <person name="Bravo A."/>
            <person name="Bringans S."/>
            <person name="Cannon S."/>
            <person name="Edwards D."/>
            <person name="Foley R."/>
            <person name="Gao L.L."/>
            <person name="Harrison M.J."/>
            <person name="Huang W."/>
            <person name="Hurgobin B."/>
            <person name="Li S."/>
            <person name="Liu C.W."/>
            <person name="McGrath A."/>
            <person name="Morahan G."/>
            <person name="Murray J."/>
            <person name="Weller J."/>
            <person name="Jian J."/>
            <person name="Singh K.B."/>
        </authorList>
    </citation>
    <scope>NUCLEOTIDE SEQUENCE [LARGE SCALE GENOMIC DNA]</scope>
    <source>
        <strain evidence="2">cv. Tanjil</strain>
        <tissue evidence="1">Whole plant</tissue>
    </source>
</reference>
<keyword evidence="2" id="KW-1185">Reference proteome</keyword>
<dbReference type="EMBL" id="CM007369">
    <property type="protein sequence ID" value="OIW04654.1"/>
    <property type="molecule type" value="Genomic_DNA"/>
</dbReference>
<proteinExistence type="predicted"/>
<evidence type="ECO:0000313" key="2">
    <source>
        <dbReference type="Proteomes" id="UP000188354"/>
    </source>
</evidence>
<dbReference type="AlphaFoldDB" id="A0A1J7GW04"/>
<evidence type="ECO:0000313" key="1">
    <source>
        <dbReference type="EMBL" id="OIW04654.1"/>
    </source>
</evidence>
<organism evidence="1 2">
    <name type="scientific">Lupinus angustifolius</name>
    <name type="common">Narrow-leaved blue lupine</name>
    <dbReference type="NCBI Taxonomy" id="3871"/>
    <lineage>
        <taxon>Eukaryota</taxon>
        <taxon>Viridiplantae</taxon>
        <taxon>Streptophyta</taxon>
        <taxon>Embryophyta</taxon>
        <taxon>Tracheophyta</taxon>
        <taxon>Spermatophyta</taxon>
        <taxon>Magnoliopsida</taxon>
        <taxon>eudicotyledons</taxon>
        <taxon>Gunneridae</taxon>
        <taxon>Pentapetalae</taxon>
        <taxon>rosids</taxon>
        <taxon>fabids</taxon>
        <taxon>Fabales</taxon>
        <taxon>Fabaceae</taxon>
        <taxon>Papilionoideae</taxon>
        <taxon>50 kb inversion clade</taxon>
        <taxon>genistoids sensu lato</taxon>
        <taxon>core genistoids</taxon>
        <taxon>Genisteae</taxon>
        <taxon>Lupinus</taxon>
    </lineage>
</organism>
<sequence>MHGNEMFELPENYDSIPETLRFRESPIGTTRADVVIPITTGSNILSAELWVMDNIFARSMIFMTALDELNATPLSEPQNTSSCPFCFSFDLCVSPLAPRVKLVLNYSGVNIREVKLPSQAEQHFIEMNRNAPESYVAVLEMDGGLGCIIGMPTDSRNFTAIAEFEKAKLIMGVFGNGDFKTYMMMEIIGYCALQAPISTLYNYVAGILRYHGMGAFTFIADVLLPVQSPVLFHPRVLHEVDRFSDAFIAVHLTQYPQYFYILAGPSVNQLVERSNFPILARVAQLIKQGTASTLNQLVAPRCRENPIVLELVELHNRAILGRSLNIARPTLRMLNAYSEGNMEVIFMENTQAANDEQSDLAAIQQPPPPLN</sequence>
<dbReference type="Proteomes" id="UP000188354">
    <property type="component" value="Chromosome LG09"/>
</dbReference>
<protein>
    <submittedName>
        <fullName evidence="1">Uncharacterized protein</fullName>
    </submittedName>
</protein>
<dbReference type="Gramene" id="OIW04654">
    <property type="protein sequence ID" value="OIW04654"/>
    <property type="gene ID" value="TanjilG_07789"/>
</dbReference>
<name>A0A1J7GW04_LUPAN</name>